<keyword evidence="1" id="KW-1133">Transmembrane helix</keyword>
<evidence type="ECO:0000313" key="4">
    <source>
        <dbReference type="Proteomes" id="UP000288096"/>
    </source>
</evidence>
<dbReference type="OrthoDB" id="5411425at2"/>
<protein>
    <submittedName>
        <fullName evidence="3">IS4/IS5 family transposase</fullName>
    </submittedName>
</protein>
<sequence>MTDRGYQCHSLSDSLQTEGKYFLCRIRNNTKTERIIEYDVKPGGCVFYDAVVLLGTPGVNQTGTPVRLVGYRVGNTEYLIATNRHDLTAEQIAFIYKLRWDIEKFFQWWKKNLSVYHLIARSEYGVMVQLLAGLITYLLMAIYCRKHHNETVSVVRLRQIRISMRNELRTSSCEIIDLLQNTLD</sequence>
<evidence type="ECO:0000313" key="3">
    <source>
        <dbReference type="EMBL" id="GBC62468.1"/>
    </source>
</evidence>
<gene>
    <name evidence="3" type="ORF">DENIS_3440</name>
</gene>
<dbReference type="InterPro" id="IPR002559">
    <property type="entry name" value="Transposase_11"/>
</dbReference>
<accession>A0A401FZS9</accession>
<dbReference type="SUPFAM" id="SSF53098">
    <property type="entry name" value="Ribonuclease H-like"/>
    <property type="match status" value="1"/>
</dbReference>
<dbReference type="PANTHER" id="PTHR33258:SF1">
    <property type="entry name" value="TRANSPOSASE INSL FOR INSERTION SEQUENCE ELEMENT IS186A-RELATED"/>
    <property type="match status" value="1"/>
</dbReference>
<dbReference type="Proteomes" id="UP000288096">
    <property type="component" value="Unassembled WGS sequence"/>
</dbReference>
<proteinExistence type="predicted"/>
<feature type="domain" description="Transposase IS4-like" evidence="2">
    <location>
        <begin position="2"/>
        <end position="139"/>
    </location>
</feature>
<dbReference type="GO" id="GO:0006313">
    <property type="term" value="P:DNA transposition"/>
    <property type="evidence" value="ECO:0007669"/>
    <property type="project" value="InterPro"/>
</dbReference>
<dbReference type="AlphaFoldDB" id="A0A401FZS9"/>
<dbReference type="RefSeq" id="WP_124329632.1">
    <property type="nucleotide sequence ID" value="NZ_BEXT01000001.1"/>
</dbReference>
<dbReference type="InterPro" id="IPR012337">
    <property type="entry name" value="RNaseH-like_sf"/>
</dbReference>
<dbReference type="Pfam" id="PF01609">
    <property type="entry name" value="DDE_Tnp_1"/>
    <property type="match status" value="1"/>
</dbReference>
<feature type="transmembrane region" description="Helical" evidence="1">
    <location>
        <begin position="124"/>
        <end position="143"/>
    </location>
</feature>
<keyword evidence="4" id="KW-1185">Reference proteome</keyword>
<name>A0A401FZS9_9BACT</name>
<keyword evidence="1" id="KW-0812">Transmembrane</keyword>
<reference evidence="4" key="1">
    <citation type="submission" date="2017-11" db="EMBL/GenBank/DDBJ databases">
        <authorList>
            <person name="Watanabe M."/>
            <person name="Kojima H."/>
        </authorList>
    </citation>
    <scope>NUCLEOTIDE SEQUENCE [LARGE SCALE GENOMIC DNA]</scope>
    <source>
        <strain evidence="4">Tokyo 01</strain>
    </source>
</reference>
<dbReference type="EMBL" id="BEXT01000001">
    <property type="protein sequence ID" value="GBC62468.1"/>
    <property type="molecule type" value="Genomic_DNA"/>
</dbReference>
<evidence type="ECO:0000259" key="2">
    <source>
        <dbReference type="Pfam" id="PF01609"/>
    </source>
</evidence>
<dbReference type="GO" id="GO:0004803">
    <property type="term" value="F:transposase activity"/>
    <property type="evidence" value="ECO:0007669"/>
    <property type="project" value="InterPro"/>
</dbReference>
<comment type="caution">
    <text evidence="3">The sequence shown here is derived from an EMBL/GenBank/DDBJ whole genome shotgun (WGS) entry which is preliminary data.</text>
</comment>
<keyword evidence="1" id="KW-0472">Membrane</keyword>
<dbReference type="GO" id="GO:0003677">
    <property type="term" value="F:DNA binding"/>
    <property type="evidence" value="ECO:0007669"/>
    <property type="project" value="InterPro"/>
</dbReference>
<evidence type="ECO:0000256" key="1">
    <source>
        <dbReference type="SAM" id="Phobius"/>
    </source>
</evidence>
<organism evidence="3 4">
    <name type="scientific">Desulfonema ishimotonii</name>
    <dbReference type="NCBI Taxonomy" id="45657"/>
    <lineage>
        <taxon>Bacteria</taxon>
        <taxon>Pseudomonadati</taxon>
        <taxon>Thermodesulfobacteriota</taxon>
        <taxon>Desulfobacteria</taxon>
        <taxon>Desulfobacterales</taxon>
        <taxon>Desulfococcaceae</taxon>
        <taxon>Desulfonema</taxon>
    </lineage>
</organism>
<reference evidence="4" key="2">
    <citation type="submission" date="2019-01" db="EMBL/GenBank/DDBJ databases">
        <title>Genome sequence of Desulfonema ishimotonii strain Tokyo 01.</title>
        <authorList>
            <person name="Fukui M."/>
        </authorList>
    </citation>
    <scope>NUCLEOTIDE SEQUENCE [LARGE SCALE GENOMIC DNA]</scope>
    <source>
        <strain evidence="4">Tokyo 01</strain>
    </source>
</reference>
<dbReference type="PANTHER" id="PTHR33258">
    <property type="entry name" value="TRANSPOSASE INSL FOR INSERTION SEQUENCE ELEMENT IS186A-RELATED"/>
    <property type="match status" value="1"/>
</dbReference>